<dbReference type="PANTHER" id="PTHR34875:SF6">
    <property type="entry name" value="UPF0237 PROTEIN MJ1558"/>
    <property type="match status" value="1"/>
</dbReference>
<feature type="domain" description="ACT" evidence="1">
    <location>
        <begin position="24"/>
        <end position="101"/>
    </location>
</feature>
<organism evidence="2 3">
    <name type="scientific">Acidithrix ferrooxidans</name>
    <dbReference type="NCBI Taxonomy" id="1280514"/>
    <lineage>
        <taxon>Bacteria</taxon>
        <taxon>Bacillati</taxon>
        <taxon>Actinomycetota</taxon>
        <taxon>Acidimicrobiia</taxon>
        <taxon>Acidimicrobiales</taxon>
        <taxon>Acidimicrobiaceae</taxon>
        <taxon>Acidithrix</taxon>
    </lineage>
</organism>
<dbReference type="AlphaFoldDB" id="A0A0D8HCC1"/>
<dbReference type="InterPro" id="IPR050990">
    <property type="entry name" value="UPF0237/GcvR_regulator"/>
</dbReference>
<feature type="domain" description="ACT" evidence="1">
    <location>
        <begin position="114"/>
        <end position="191"/>
    </location>
</feature>
<comment type="caution">
    <text evidence="2">The sequence shown here is derived from an EMBL/GenBank/DDBJ whole genome shotgun (WGS) entry which is preliminary data.</text>
</comment>
<dbReference type="STRING" id="1280514.AXFE_36140"/>
<reference evidence="2 3" key="1">
    <citation type="submission" date="2015-01" db="EMBL/GenBank/DDBJ databases">
        <title>Draft genome of the acidophilic iron oxidizer Acidithrix ferrooxidans strain Py-F3.</title>
        <authorList>
            <person name="Poehlein A."/>
            <person name="Eisen S."/>
            <person name="Schloemann M."/>
            <person name="Johnson B.D."/>
            <person name="Daniel R."/>
            <person name="Muehling M."/>
        </authorList>
    </citation>
    <scope>NUCLEOTIDE SEQUENCE [LARGE SCALE GENOMIC DNA]</scope>
    <source>
        <strain evidence="2 3">Py-F3</strain>
    </source>
</reference>
<dbReference type="InterPro" id="IPR045865">
    <property type="entry name" value="ACT-like_dom_sf"/>
</dbReference>
<keyword evidence="3" id="KW-1185">Reference proteome</keyword>
<dbReference type="InterPro" id="IPR002912">
    <property type="entry name" value="ACT_dom"/>
</dbReference>
<dbReference type="EMBL" id="JXYS01000148">
    <property type="protein sequence ID" value="KJF15534.1"/>
    <property type="molecule type" value="Genomic_DNA"/>
</dbReference>
<dbReference type="Pfam" id="PF13740">
    <property type="entry name" value="ACT_6"/>
    <property type="match status" value="2"/>
</dbReference>
<dbReference type="Proteomes" id="UP000032360">
    <property type="component" value="Unassembled WGS sequence"/>
</dbReference>
<dbReference type="PROSITE" id="PS51671">
    <property type="entry name" value="ACT"/>
    <property type="match status" value="2"/>
</dbReference>
<proteinExistence type="predicted"/>
<accession>A0A0D8HCC1</accession>
<evidence type="ECO:0000313" key="2">
    <source>
        <dbReference type="EMBL" id="KJF15534.1"/>
    </source>
</evidence>
<dbReference type="Gene3D" id="3.30.70.260">
    <property type="match status" value="2"/>
</dbReference>
<dbReference type="SUPFAM" id="SSF55021">
    <property type="entry name" value="ACT-like"/>
    <property type="match status" value="2"/>
</dbReference>
<sequence>MIVRGSSLGISLIQLSFISVNRFILTAFGSDRPGIVYRLTKELARLGANLTDSTMTDLEGQFAIMLSFEVEGLSNSDQLNKELNENLADLGLALFVNQIEIKDWIDLKDVSRVAIRVIGGDRPGIVAGISEVLFNYKANIVELKTHSTTPFPSSNYVMIILVDLDSSVSFERIRADLIEVALRLTVHLSAELIEPDTI</sequence>
<protein>
    <recommendedName>
        <fullName evidence="1">ACT domain-containing protein</fullName>
    </recommendedName>
</protein>
<dbReference type="PATRIC" id="fig|1280514.3.peg.4858"/>
<evidence type="ECO:0000259" key="1">
    <source>
        <dbReference type="PROSITE" id="PS51671"/>
    </source>
</evidence>
<name>A0A0D8HCC1_9ACTN</name>
<dbReference type="PANTHER" id="PTHR34875">
    <property type="entry name" value="UPF0237 PROTEIN MJ1558"/>
    <property type="match status" value="1"/>
</dbReference>
<evidence type="ECO:0000313" key="3">
    <source>
        <dbReference type="Proteomes" id="UP000032360"/>
    </source>
</evidence>
<gene>
    <name evidence="2" type="ORF">AXFE_36140</name>
</gene>